<evidence type="ECO:0000259" key="8">
    <source>
        <dbReference type="Pfam" id="PF02683"/>
    </source>
</evidence>
<keyword evidence="3 7" id="KW-0812">Transmembrane</keyword>
<geneLocation type="plasmid" evidence="9">
    <name>unnamed1</name>
</geneLocation>
<comment type="similarity">
    <text evidence="2">Belongs to the DsbD family.</text>
</comment>
<dbReference type="Pfam" id="PF02683">
    <property type="entry name" value="DsbD_TM"/>
    <property type="match status" value="1"/>
</dbReference>
<comment type="subcellular location">
    <subcellularLocation>
        <location evidence="1">Membrane</location>
        <topology evidence="1">Multi-pass membrane protein</topology>
    </subcellularLocation>
</comment>
<evidence type="ECO:0000256" key="4">
    <source>
        <dbReference type="ARBA" id="ARBA00022748"/>
    </source>
</evidence>
<organism evidence="9 10">
    <name type="scientific">Aquibium oceanicum</name>
    <dbReference type="NCBI Taxonomy" id="1670800"/>
    <lineage>
        <taxon>Bacteria</taxon>
        <taxon>Pseudomonadati</taxon>
        <taxon>Pseudomonadota</taxon>
        <taxon>Alphaproteobacteria</taxon>
        <taxon>Hyphomicrobiales</taxon>
        <taxon>Phyllobacteriaceae</taxon>
        <taxon>Aquibium</taxon>
    </lineage>
</organism>
<proteinExistence type="inferred from homology"/>
<keyword evidence="4" id="KW-0201">Cytochrome c-type biogenesis</keyword>
<feature type="transmembrane region" description="Helical" evidence="7">
    <location>
        <begin position="20"/>
        <end position="49"/>
    </location>
</feature>
<evidence type="ECO:0000256" key="5">
    <source>
        <dbReference type="ARBA" id="ARBA00022989"/>
    </source>
</evidence>
<dbReference type="OrthoDB" id="9803065at2"/>
<keyword evidence="5 7" id="KW-1133">Transmembrane helix</keyword>
<feature type="domain" description="Cytochrome C biogenesis protein transmembrane" evidence="8">
    <location>
        <begin position="25"/>
        <end position="206"/>
    </location>
</feature>
<dbReference type="KEGG" id="meso:BSQ44_26170"/>
<sequence length="257" mass="26449">MGGSGLQVDRGRTTALAIDVSAVGLLTAIVAGAISFVSPCVLPLVPGYLSFVSSGVDPASRQLGDRIKVVWSALFFIAGFSTVFVLLGLGAQAFGGILLRYNVEANLLGGALLVCFGLVMTGLIKIPALLRELRLPGPQTISGPTGAYTLGLTFAFGWTPCIGPVLGSILTLAAVSAGSGAVLLAAYSVGLGIPFLIVAVAFSSIAAGFKRMRYAGHILNILAGSIMIVMGILMMTGRLTLIAFWLLERFPGLGYIG</sequence>
<feature type="transmembrane region" description="Helical" evidence="7">
    <location>
        <begin position="107"/>
        <end position="126"/>
    </location>
</feature>
<evidence type="ECO:0000256" key="6">
    <source>
        <dbReference type="ARBA" id="ARBA00023136"/>
    </source>
</evidence>
<feature type="transmembrane region" description="Helical" evidence="7">
    <location>
        <begin position="221"/>
        <end position="247"/>
    </location>
</feature>
<dbReference type="InterPro" id="IPR003834">
    <property type="entry name" value="Cyt_c_assmbl_TM_dom"/>
</dbReference>
<dbReference type="EMBL" id="CP018172">
    <property type="protein sequence ID" value="APH74960.1"/>
    <property type="molecule type" value="Genomic_DNA"/>
</dbReference>
<dbReference type="PANTHER" id="PTHR31272:SF4">
    <property type="entry name" value="CYTOCHROME C-TYPE BIOGENESIS PROTEIN HI_1454-RELATED"/>
    <property type="match status" value="1"/>
</dbReference>
<keyword evidence="9" id="KW-0614">Plasmid</keyword>
<evidence type="ECO:0000256" key="3">
    <source>
        <dbReference type="ARBA" id="ARBA00022692"/>
    </source>
</evidence>
<dbReference type="PANTHER" id="PTHR31272">
    <property type="entry name" value="CYTOCHROME C-TYPE BIOGENESIS PROTEIN HI_1454-RELATED"/>
    <property type="match status" value="1"/>
</dbReference>
<name>A0A1L3T003_9HYPH</name>
<evidence type="ECO:0000313" key="9">
    <source>
        <dbReference type="EMBL" id="APH74960.1"/>
    </source>
</evidence>
<evidence type="ECO:0000313" key="10">
    <source>
        <dbReference type="Proteomes" id="UP000182840"/>
    </source>
</evidence>
<reference evidence="9 10" key="1">
    <citation type="submission" date="2016-11" db="EMBL/GenBank/DDBJ databases">
        <title>Mesorhizobium oceanicum sp. nov., isolated from deep seawater in South China Sea.</title>
        <authorList>
            <person name="Fu G.-Y."/>
        </authorList>
    </citation>
    <scope>NUCLEOTIDE SEQUENCE [LARGE SCALE GENOMIC DNA]</scope>
    <source>
        <strain evidence="9 10">B7</strain>
        <plasmid evidence="10">Plasmid unnamed1</plasmid>
    </source>
</reference>
<dbReference type="GO" id="GO:0016020">
    <property type="term" value="C:membrane"/>
    <property type="evidence" value="ECO:0007669"/>
    <property type="project" value="UniProtKB-SubCell"/>
</dbReference>
<feature type="transmembrane region" description="Helical" evidence="7">
    <location>
        <begin position="69"/>
        <end position="95"/>
    </location>
</feature>
<dbReference type="InterPro" id="IPR051790">
    <property type="entry name" value="Cytochrome_c-biogenesis_DsbD"/>
</dbReference>
<accession>A0A1L3T003</accession>
<dbReference type="GO" id="GO:0017004">
    <property type="term" value="P:cytochrome complex assembly"/>
    <property type="evidence" value="ECO:0007669"/>
    <property type="project" value="UniProtKB-KW"/>
</dbReference>
<feature type="transmembrane region" description="Helical" evidence="7">
    <location>
        <begin position="147"/>
        <end position="175"/>
    </location>
</feature>
<evidence type="ECO:0000256" key="7">
    <source>
        <dbReference type="SAM" id="Phobius"/>
    </source>
</evidence>
<evidence type="ECO:0000256" key="1">
    <source>
        <dbReference type="ARBA" id="ARBA00004141"/>
    </source>
</evidence>
<gene>
    <name evidence="9" type="ORF">BSQ44_26170</name>
</gene>
<keyword evidence="10" id="KW-1185">Reference proteome</keyword>
<protein>
    <submittedName>
        <fullName evidence="9">Cytochrome C biogenesis protein</fullName>
    </submittedName>
</protein>
<dbReference type="AlphaFoldDB" id="A0A1L3T003"/>
<dbReference type="Proteomes" id="UP000182840">
    <property type="component" value="Plasmid unnamed1"/>
</dbReference>
<evidence type="ECO:0000256" key="2">
    <source>
        <dbReference type="ARBA" id="ARBA00006143"/>
    </source>
</evidence>
<feature type="transmembrane region" description="Helical" evidence="7">
    <location>
        <begin position="181"/>
        <end position="209"/>
    </location>
</feature>
<keyword evidence="6 7" id="KW-0472">Membrane</keyword>